<dbReference type="Proteomes" id="UP000001514">
    <property type="component" value="Unassembled WGS sequence"/>
</dbReference>
<evidence type="ECO:0000313" key="2">
    <source>
        <dbReference type="Proteomes" id="UP000001514"/>
    </source>
</evidence>
<dbReference type="InParanoid" id="D8SII2"/>
<keyword evidence="2" id="KW-1185">Reference proteome</keyword>
<protein>
    <submittedName>
        <fullName evidence="1">Uncharacterized protein</fullName>
    </submittedName>
</protein>
<dbReference type="Gramene" id="EFJ15977">
    <property type="protein sequence ID" value="EFJ15977"/>
    <property type="gene ID" value="SELMODRAFT_422477"/>
</dbReference>
<name>D8SII2_SELML</name>
<sequence length="258" mass="28482">MANSECSRIDGKVDYAILRRLLESKQIKVRIIYFYPEFLNHGQKEVLPPRLTQQRLQCTDALLIFVLAFVDTKDMFVQSSKLSGGGGKLVPSGESKAQKLESRVSSNSTQVPNSDEDGLPAANITTGVLGYRGVAIHTVGSFEPNDPATIAGRSFQGILAGNCPSKLLLSSSAVDAFSSDENQIISRNSLRDEGPTFLSLRVEAAFPSYLKEFTNTSKDTFWVTHGRNVILDNIPTAINHHFFFYCLPDKFNDRPAMD</sequence>
<proteinExistence type="predicted"/>
<dbReference type="EMBL" id="GL377621">
    <property type="protein sequence ID" value="EFJ15977.1"/>
    <property type="molecule type" value="Genomic_DNA"/>
</dbReference>
<accession>D8SII2</accession>
<gene>
    <name evidence="1" type="ORF">SELMODRAFT_422477</name>
</gene>
<dbReference type="HOGENOM" id="CLU_1079275_0_0_1"/>
<reference evidence="1 2" key="1">
    <citation type="journal article" date="2011" name="Science">
        <title>The Selaginella genome identifies genetic changes associated with the evolution of vascular plants.</title>
        <authorList>
            <person name="Banks J.A."/>
            <person name="Nishiyama T."/>
            <person name="Hasebe M."/>
            <person name="Bowman J.L."/>
            <person name="Gribskov M."/>
            <person name="dePamphilis C."/>
            <person name="Albert V.A."/>
            <person name="Aono N."/>
            <person name="Aoyama T."/>
            <person name="Ambrose B.A."/>
            <person name="Ashton N.W."/>
            <person name="Axtell M.J."/>
            <person name="Barker E."/>
            <person name="Barker M.S."/>
            <person name="Bennetzen J.L."/>
            <person name="Bonawitz N.D."/>
            <person name="Chapple C."/>
            <person name="Cheng C."/>
            <person name="Correa L.G."/>
            <person name="Dacre M."/>
            <person name="DeBarry J."/>
            <person name="Dreyer I."/>
            <person name="Elias M."/>
            <person name="Engstrom E.M."/>
            <person name="Estelle M."/>
            <person name="Feng L."/>
            <person name="Finet C."/>
            <person name="Floyd S.K."/>
            <person name="Frommer W.B."/>
            <person name="Fujita T."/>
            <person name="Gramzow L."/>
            <person name="Gutensohn M."/>
            <person name="Harholt J."/>
            <person name="Hattori M."/>
            <person name="Heyl A."/>
            <person name="Hirai T."/>
            <person name="Hiwatashi Y."/>
            <person name="Ishikawa M."/>
            <person name="Iwata M."/>
            <person name="Karol K.G."/>
            <person name="Koehler B."/>
            <person name="Kolukisaoglu U."/>
            <person name="Kubo M."/>
            <person name="Kurata T."/>
            <person name="Lalonde S."/>
            <person name="Li K."/>
            <person name="Li Y."/>
            <person name="Litt A."/>
            <person name="Lyons E."/>
            <person name="Manning G."/>
            <person name="Maruyama T."/>
            <person name="Michael T.P."/>
            <person name="Mikami K."/>
            <person name="Miyazaki S."/>
            <person name="Morinaga S."/>
            <person name="Murata T."/>
            <person name="Mueller-Roeber B."/>
            <person name="Nelson D.R."/>
            <person name="Obara M."/>
            <person name="Oguri Y."/>
            <person name="Olmstead R.G."/>
            <person name="Onodera N."/>
            <person name="Petersen B.L."/>
            <person name="Pils B."/>
            <person name="Prigge M."/>
            <person name="Rensing S.A."/>
            <person name="Riano-Pachon D.M."/>
            <person name="Roberts A.W."/>
            <person name="Sato Y."/>
            <person name="Scheller H.V."/>
            <person name="Schulz B."/>
            <person name="Schulz C."/>
            <person name="Shakirov E.V."/>
            <person name="Shibagaki N."/>
            <person name="Shinohara N."/>
            <person name="Shippen D.E."/>
            <person name="Soerensen I."/>
            <person name="Sotooka R."/>
            <person name="Sugimoto N."/>
            <person name="Sugita M."/>
            <person name="Sumikawa N."/>
            <person name="Tanurdzic M."/>
            <person name="Theissen G."/>
            <person name="Ulvskov P."/>
            <person name="Wakazuki S."/>
            <person name="Weng J.K."/>
            <person name="Willats W.W."/>
            <person name="Wipf D."/>
            <person name="Wolf P.G."/>
            <person name="Yang L."/>
            <person name="Zimmer A.D."/>
            <person name="Zhu Q."/>
            <person name="Mitros T."/>
            <person name="Hellsten U."/>
            <person name="Loque D."/>
            <person name="Otillar R."/>
            <person name="Salamov A."/>
            <person name="Schmutz J."/>
            <person name="Shapiro H."/>
            <person name="Lindquist E."/>
            <person name="Lucas S."/>
            <person name="Rokhsar D."/>
            <person name="Grigoriev I.V."/>
        </authorList>
    </citation>
    <scope>NUCLEOTIDE SEQUENCE [LARGE SCALE GENOMIC DNA]</scope>
</reference>
<dbReference type="KEGG" id="smo:SELMODRAFT_422477"/>
<evidence type="ECO:0000313" key="1">
    <source>
        <dbReference type="EMBL" id="EFJ15977.1"/>
    </source>
</evidence>
<organism evidence="2">
    <name type="scientific">Selaginella moellendorffii</name>
    <name type="common">Spikemoss</name>
    <dbReference type="NCBI Taxonomy" id="88036"/>
    <lineage>
        <taxon>Eukaryota</taxon>
        <taxon>Viridiplantae</taxon>
        <taxon>Streptophyta</taxon>
        <taxon>Embryophyta</taxon>
        <taxon>Tracheophyta</taxon>
        <taxon>Lycopodiopsida</taxon>
        <taxon>Selaginellales</taxon>
        <taxon>Selaginellaceae</taxon>
        <taxon>Selaginella</taxon>
    </lineage>
</organism>
<dbReference type="AlphaFoldDB" id="D8SII2"/>